<feature type="chain" id="PRO_5004255859" evidence="2">
    <location>
        <begin position="24"/>
        <end position="120"/>
    </location>
</feature>
<name>Q5ENJ8_KRYTR</name>
<protein>
    <submittedName>
        <fullName evidence="3">Uncharacterized protein</fullName>
    </submittedName>
</protein>
<feature type="non-terminal residue" evidence="3">
    <location>
        <position position="1"/>
    </location>
</feature>
<dbReference type="AlphaFoldDB" id="Q5ENJ8"/>
<sequence>RTRPVALPVVLLAAAVLCTLQTAFVVPNAPRGVAPTQASSGAIASTVAQRATDPATGAALASWLIVGGAWNQGMTPKGTTPSAPNPYWTRQFDGGLVVALTFFFFVCCWLFQGWLYPGAF</sequence>
<evidence type="ECO:0000313" key="3">
    <source>
        <dbReference type="EMBL" id="AAW79395.1"/>
    </source>
</evidence>
<keyword evidence="1" id="KW-0472">Membrane</keyword>
<feature type="signal peptide" evidence="2">
    <location>
        <begin position="1"/>
        <end position="23"/>
    </location>
</feature>
<feature type="transmembrane region" description="Helical" evidence="1">
    <location>
        <begin position="92"/>
        <end position="115"/>
    </location>
</feature>
<evidence type="ECO:0000256" key="1">
    <source>
        <dbReference type="SAM" id="Phobius"/>
    </source>
</evidence>
<keyword evidence="1" id="KW-1133">Transmembrane helix</keyword>
<dbReference type="EMBL" id="AY826934">
    <property type="protein sequence ID" value="AAW79395.1"/>
    <property type="molecule type" value="mRNA"/>
</dbReference>
<keyword evidence="2" id="KW-0732">Signal</keyword>
<accession>Q5ENJ8</accession>
<keyword evidence="1" id="KW-0812">Transmembrane</keyword>
<evidence type="ECO:0000256" key="2">
    <source>
        <dbReference type="SAM" id="SignalP"/>
    </source>
</evidence>
<reference evidence="3" key="1">
    <citation type="journal article" date="2005" name="J. Mol. Biol.">
        <title>Complex protein targeting to dinoflagellate plastids.</title>
        <authorList>
            <person name="Patron N.J."/>
            <person name="Waller R.F."/>
            <person name="Archibald J.M."/>
            <person name="Keeling P.J."/>
        </authorList>
    </citation>
    <scope>NUCLEOTIDE SEQUENCE</scope>
</reference>
<organism evidence="3">
    <name type="scientific">Kryptoperidinium triquetrum</name>
    <name type="common">Dinoflagellate</name>
    <name type="synonym">Heterocapsa triquetra</name>
    <dbReference type="NCBI Taxonomy" id="66468"/>
    <lineage>
        <taxon>Eukaryota</taxon>
        <taxon>Sar</taxon>
        <taxon>Alveolata</taxon>
        <taxon>Dinophyceae</taxon>
        <taxon>Peridiniales</taxon>
        <taxon>Kryptoperidiniaceae</taxon>
        <taxon>Kryptoperidinium</taxon>
    </lineage>
</organism>
<proteinExistence type="evidence at transcript level"/>